<dbReference type="EMBL" id="WNWQ01000711">
    <property type="protein sequence ID" value="KAE9964366.1"/>
    <property type="molecule type" value="Genomic_DNA"/>
</dbReference>
<protein>
    <submittedName>
        <fullName evidence="1">Uncharacterized protein</fullName>
    </submittedName>
</protein>
<comment type="caution">
    <text evidence="1">The sequence shown here is derived from an EMBL/GenBank/DDBJ whole genome shotgun (WGS) entry which is preliminary data.</text>
</comment>
<proteinExistence type="predicted"/>
<accession>A0A8H3U5Q0</accession>
<organism evidence="1 2">
    <name type="scientific">Venturia inaequalis</name>
    <name type="common">Apple scab fungus</name>
    <dbReference type="NCBI Taxonomy" id="5025"/>
    <lineage>
        <taxon>Eukaryota</taxon>
        <taxon>Fungi</taxon>
        <taxon>Dikarya</taxon>
        <taxon>Ascomycota</taxon>
        <taxon>Pezizomycotina</taxon>
        <taxon>Dothideomycetes</taxon>
        <taxon>Pleosporomycetidae</taxon>
        <taxon>Venturiales</taxon>
        <taxon>Venturiaceae</taxon>
        <taxon>Venturia</taxon>
    </lineage>
</organism>
<sequence length="200" mass="23017">MENHAEKNSWKRTDMQYNEAETTVVDYGHRQRAVLPTSFNPGTSLATIFGSFELKQENLDAHKPDDSSSRLRTLQQILLTPIQRPKHQPFAIPKYDYSNARWPCGRPLDKDIIRIEGRYDELADIARKPETVGKPSNFESFKVSGFGMSRREDEARTLLNTHAFAMKYKFQPIAAAVWIAFSEDTEKDKESKPLFFPGNF</sequence>
<dbReference type="AlphaFoldDB" id="A0A8H3U5Q0"/>
<dbReference type="Proteomes" id="UP000433883">
    <property type="component" value="Unassembled WGS sequence"/>
</dbReference>
<gene>
    <name evidence="1" type="ORF">BLS_008430</name>
</gene>
<evidence type="ECO:0000313" key="2">
    <source>
        <dbReference type="Proteomes" id="UP000433883"/>
    </source>
</evidence>
<name>A0A8H3U5Q0_VENIN</name>
<evidence type="ECO:0000313" key="1">
    <source>
        <dbReference type="EMBL" id="KAE9964366.1"/>
    </source>
</evidence>
<reference evidence="1 2" key="1">
    <citation type="submission" date="2019-11" db="EMBL/GenBank/DDBJ databases">
        <title>Venturia inaequalis Genome Resource.</title>
        <authorList>
            <person name="Lichtner F.J."/>
        </authorList>
    </citation>
    <scope>NUCLEOTIDE SEQUENCE [LARGE SCALE GENOMIC DNA]</scope>
    <source>
        <strain evidence="1">Bline_iso_100314</strain>
    </source>
</reference>